<dbReference type="InterPro" id="IPR038085">
    <property type="entry name" value="Rnp2-like_sf"/>
</dbReference>
<sequence>MVRVKNRWILFNLQFHADDDVSTSTASIPMILDGIHAGTVSGVLRDTVEYLFGAVAGGVALGGVNVKYYNPLTGLGILRCLRDNHRLVWAALTFVSRIRQHPCKIVVIRVCGTVKKCQMAALRWDRQGLLEARARLALTDAETATRIESSRKEIAAIEG</sequence>
<comment type="catalytic activity">
    <reaction evidence="5">
        <text>Endonucleolytic cleavage of RNA, removing 5'-extranucleotides from tRNA precursor.</text>
        <dbReference type="EC" id="3.1.26.5"/>
    </reaction>
</comment>
<comment type="function">
    <text evidence="5">Component of ribonuclease P, a protein complex that generates mature tRNA molecules by cleaving their 5'-ends.</text>
</comment>
<dbReference type="GO" id="GO:0033204">
    <property type="term" value="F:ribonuclease P RNA binding"/>
    <property type="evidence" value="ECO:0007669"/>
    <property type="project" value="InterPro"/>
</dbReference>
<dbReference type="EMBL" id="KQ965743">
    <property type="protein sequence ID" value="KXS18085.1"/>
    <property type="molecule type" value="Genomic_DNA"/>
</dbReference>
<dbReference type="OMA" id="MQNYLDK"/>
<dbReference type="PANTHER" id="PTHR15441">
    <property type="entry name" value="RIBONUCLEASE P PROTEIN SUBUNIT P14"/>
    <property type="match status" value="1"/>
</dbReference>
<gene>
    <name evidence="6" type="ORF">M427DRAFT_29838</name>
</gene>
<comment type="similarity">
    <text evidence="2 5">Belongs to the eukaryotic/archaeal RNase P protein component 2 family.</text>
</comment>
<dbReference type="Pfam" id="PF01900">
    <property type="entry name" value="RNase_P_Rpp14"/>
    <property type="match status" value="1"/>
</dbReference>
<dbReference type="GO" id="GO:0000172">
    <property type="term" value="C:ribonuclease MRP complex"/>
    <property type="evidence" value="ECO:0007669"/>
    <property type="project" value="TreeGrafter"/>
</dbReference>
<protein>
    <recommendedName>
        <fullName evidence="5">Ribonuclease P/MRP protein subunit POP5</fullName>
        <ecNumber evidence="5">3.1.26.5</ecNumber>
    </recommendedName>
</protein>
<dbReference type="GO" id="GO:0001682">
    <property type="term" value="P:tRNA 5'-leader removal"/>
    <property type="evidence" value="ECO:0007669"/>
    <property type="project" value="InterPro"/>
</dbReference>
<dbReference type="GO" id="GO:0004526">
    <property type="term" value="F:ribonuclease P activity"/>
    <property type="evidence" value="ECO:0007669"/>
    <property type="project" value="UniProtKB-EC"/>
</dbReference>
<evidence type="ECO:0000313" key="6">
    <source>
        <dbReference type="EMBL" id="KXS18085.1"/>
    </source>
</evidence>
<comment type="subcellular location">
    <subcellularLocation>
        <location evidence="1">Nucleus</location>
    </subcellularLocation>
</comment>
<dbReference type="OrthoDB" id="24745at2759"/>
<dbReference type="InterPro" id="IPR002759">
    <property type="entry name" value="Pop5/Rpp14/Rnp2-like"/>
</dbReference>
<dbReference type="STRING" id="1344416.A0A139ANL4"/>
<dbReference type="GO" id="GO:0005730">
    <property type="term" value="C:nucleolus"/>
    <property type="evidence" value="ECO:0007669"/>
    <property type="project" value="TreeGrafter"/>
</dbReference>
<evidence type="ECO:0000256" key="1">
    <source>
        <dbReference type="ARBA" id="ARBA00004123"/>
    </source>
</evidence>
<evidence type="ECO:0000256" key="2">
    <source>
        <dbReference type="ARBA" id="ARBA00010800"/>
    </source>
</evidence>
<dbReference type="EC" id="3.1.26.5" evidence="5"/>
<dbReference type="AlphaFoldDB" id="A0A139ANL4"/>
<evidence type="ECO:0000256" key="5">
    <source>
        <dbReference type="PIRNR" id="PIRNR023803"/>
    </source>
</evidence>
<dbReference type="PIRSF" id="PIRSF023803">
    <property type="entry name" value="Ribonuclease_P_prd"/>
    <property type="match status" value="1"/>
</dbReference>
<dbReference type="PANTHER" id="PTHR15441:SF2">
    <property type="entry name" value="RIBONUCLEASE P_MRP PROTEIN SUBUNIT POP5"/>
    <property type="match status" value="1"/>
</dbReference>
<keyword evidence="4" id="KW-0539">Nucleus</keyword>
<name>A0A139ANL4_GONPJ</name>
<reference evidence="6 7" key="1">
    <citation type="journal article" date="2015" name="Genome Biol. Evol.">
        <title>Phylogenomic analyses indicate that early fungi evolved digesting cell walls of algal ancestors of land plants.</title>
        <authorList>
            <person name="Chang Y."/>
            <person name="Wang S."/>
            <person name="Sekimoto S."/>
            <person name="Aerts A.L."/>
            <person name="Choi C."/>
            <person name="Clum A."/>
            <person name="LaButti K.M."/>
            <person name="Lindquist E.A."/>
            <person name="Yee Ngan C."/>
            <person name="Ohm R.A."/>
            <person name="Salamov A.A."/>
            <person name="Grigoriev I.V."/>
            <person name="Spatafora J.W."/>
            <person name="Berbee M.L."/>
        </authorList>
    </citation>
    <scope>NUCLEOTIDE SEQUENCE [LARGE SCALE GENOMIC DNA]</scope>
    <source>
        <strain evidence="6 7">JEL478</strain>
    </source>
</reference>
<evidence type="ECO:0000256" key="4">
    <source>
        <dbReference type="ARBA" id="ARBA00023242"/>
    </source>
</evidence>
<keyword evidence="7" id="KW-1185">Reference proteome</keyword>
<evidence type="ECO:0000313" key="7">
    <source>
        <dbReference type="Proteomes" id="UP000070544"/>
    </source>
</evidence>
<proteinExistence type="inferred from homology"/>
<evidence type="ECO:0000256" key="3">
    <source>
        <dbReference type="ARBA" id="ARBA00022694"/>
    </source>
</evidence>
<keyword evidence="3 5" id="KW-0819">tRNA processing</keyword>
<dbReference type="GO" id="GO:0030681">
    <property type="term" value="C:multimeric ribonuclease P complex"/>
    <property type="evidence" value="ECO:0007669"/>
    <property type="project" value="TreeGrafter"/>
</dbReference>
<dbReference type="SUPFAM" id="SSF160350">
    <property type="entry name" value="Rnp2-like"/>
    <property type="match status" value="1"/>
</dbReference>
<dbReference type="Proteomes" id="UP000070544">
    <property type="component" value="Unassembled WGS sequence"/>
</dbReference>
<organism evidence="6 7">
    <name type="scientific">Gonapodya prolifera (strain JEL478)</name>
    <name type="common">Monoblepharis prolifera</name>
    <dbReference type="NCBI Taxonomy" id="1344416"/>
    <lineage>
        <taxon>Eukaryota</taxon>
        <taxon>Fungi</taxon>
        <taxon>Fungi incertae sedis</taxon>
        <taxon>Chytridiomycota</taxon>
        <taxon>Chytridiomycota incertae sedis</taxon>
        <taxon>Monoblepharidomycetes</taxon>
        <taxon>Monoblepharidales</taxon>
        <taxon>Gonapodyaceae</taxon>
        <taxon>Gonapodya</taxon>
    </lineage>
</organism>
<accession>A0A139ANL4</accession>
<dbReference type="InterPro" id="IPR016819">
    <property type="entry name" value="RNase_P/MRP_POP5"/>
</dbReference>
<dbReference type="Gene3D" id="3.30.70.3250">
    <property type="entry name" value="Ribonuclease P, Pop5 subunit"/>
    <property type="match status" value="1"/>
</dbReference>